<dbReference type="PANTHER" id="PTHR43133:SF46">
    <property type="entry name" value="RNA POLYMERASE SIGMA-70 FACTOR ECF SUBFAMILY"/>
    <property type="match status" value="1"/>
</dbReference>
<dbReference type="InterPro" id="IPR013324">
    <property type="entry name" value="RNA_pol_sigma_r3/r4-like"/>
</dbReference>
<dbReference type="InterPro" id="IPR036388">
    <property type="entry name" value="WH-like_DNA-bd_sf"/>
</dbReference>
<dbReference type="RefSeq" id="WP_109417240.1">
    <property type="nucleotide sequence ID" value="NZ_QEAS01000016.1"/>
</dbReference>
<comment type="similarity">
    <text evidence="1">Belongs to the sigma-70 factor family. ECF subfamily.</text>
</comment>
<dbReference type="GO" id="GO:0003677">
    <property type="term" value="F:DNA binding"/>
    <property type="evidence" value="ECO:0007669"/>
    <property type="project" value="InterPro"/>
</dbReference>
<evidence type="ECO:0000259" key="5">
    <source>
        <dbReference type="Pfam" id="PF04542"/>
    </source>
</evidence>
<dbReference type="InterPro" id="IPR039425">
    <property type="entry name" value="RNA_pol_sigma-70-like"/>
</dbReference>
<comment type="caution">
    <text evidence="7">The sequence shown here is derived from an EMBL/GenBank/DDBJ whole genome shotgun (WGS) entry which is preliminary data.</text>
</comment>
<protein>
    <submittedName>
        <fullName evidence="7">RNA polymerase sigma-70 factor</fullName>
    </submittedName>
</protein>
<dbReference type="InterPro" id="IPR007627">
    <property type="entry name" value="RNA_pol_sigma70_r2"/>
</dbReference>
<keyword evidence="2" id="KW-0805">Transcription regulation</keyword>
<dbReference type="GO" id="GO:0016987">
    <property type="term" value="F:sigma factor activity"/>
    <property type="evidence" value="ECO:0007669"/>
    <property type="project" value="UniProtKB-KW"/>
</dbReference>
<organism evidence="7 8">
    <name type="scientific">Pararcticibacter amylolyticus</name>
    <dbReference type="NCBI Taxonomy" id="2173175"/>
    <lineage>
        <taxon>Bacteria</taxon>
        <taxon>Pseudomonadati</taxon>
        <taxon>Bacteroidota</taxon>
        <taxon>Sphingobacteriia</taxon>
        <taxon>Sphingobacteriales</taxon>
        <taxon>Sphingobacteriaceae</taxon>
        <taxon>Pararcticibacter</taxon>
    </lineage>
</organism>
<dbReference type="GO" id="GO:0006352">
    <property type="term" value="P:DNA-templated transcription initiation"/>
    <property type="evidence" value="ECO:0007669"/>
    <property type="project" value="InterPro"/>
</dbReference>
<keyword evidence="4" id="KW-0804">Transcription</keyword>
<dbReference type="SUPFAM" id="SSF88946">
    <property type="entry name" value="Sigma2 domain of RNA polymerase sigma factors"/>
    <property type="match status" value="1"/>
</dbReference>
<dbReference type="Gene3D" id="1.10.1740.10">
    <property type="match status" value="1"/>
</dbReference>
<reference evidence="7 8" key="1">
    <citation type="submission" date="2018-04" db="EMBL/GenBank/DDBJ databases">
        <title>Pedobacter chongqingensis sp. nov., isolated from a rottenly hemp rope.</title>
        <authorList>
            <person name="Cai Y."/>
        </authorList>
    </citation>
    <scope>NUCLEOTIDE SEQUENCE [LARGE SCALE GENOMIC DNA]</scope>
    <source>
        <strain evidence="7 8">FJ4-8</strain>
    </source>
</reference>
<dbReference type="AlphaFoldDB" id="A0A2U2PD36"/>
<gene>
    <name evidence="7" type="ORF">DDR33_18230</name>
</gene>
<sequence>MNIFALMSEKGNFVRDVKTTVLQINEVSFEEAYTALSGKIYRMCYFYLKDSEDAKEVVHDIFRSIWERRETLEIRTSLEAYLIKAAKLKILQNIRNRISQEQHLEYVMKDFCDSRNVTEQDVMHSLLNRNVKQLIDQLSCQCKRVFKLSREKGMSNKEIASTLMISEKAVEYHMSNALSFLRKNLSEYNIK</sequence>
<proteinExistence type="inferred from homology"/>
<dbReference type="NCBIfam" id="TIGR02937">
    <property type="entry name" value="sigma70-ECF"/>
    <property type="match status" value="1"/>
</dbReference>
<feature type="domain" description="RNA polymerase sigma factor 70 region 4 type 2" evidence="6">
    <location>
        <begin position="130"/>
        <end position="180"/>
    </location>
</feature>
<dbReference type="InterPro" id="IPR013325">
    <property type="entry name" value="RNA_pol_sigma_r2"/>
</dbReference>
<evidence type="ECO:0000313" key="7">
    <source>
        <dbReference type="EMBL" id="PWG79224.1"/>
    </source>
</evidence>
<dbReference type="Gene3D" id="1.10.10.10">
    <property type="entry name" value="Winged helix-like DNA-binding domain superfamily/Winged helix DNA-binding domain"/>
    <property type="match status" value="1"/>
</dbReference>
<evidence type="ECO:0000256" key="1">
    <source>
        <dbReference type="ARBA" id="ARBA00010641"/>
    </source>
</evidence>
<dbReference type="SUPFAM" id="SSF88659">
    <property type="entry name" value="Sigma3 and sigma4 domains of RNA polymerase sigma factors"/>
    <property type="match status" value="1"/>
</dbReference>
<dbReference type="EMBL" id="QEAS01000016">
    <property type="protein sequence ID" value="PWG79224.1"/>
    <property type="molecule type" value="Genomic_DNA"/>
</dbReference>
<evidence type="ECO:0000256" key="4">
    <source>
        <dbReference type="ARBA" id="ARBA00023163"/>
    </source>
</evidence>
<dbReference type="PANTHER" id="PTHR43133">
    <property type="entry name" value="RNA POLYMERASE ECF-TYPE SIGMA FACTO"/>
    <property type="match status" value="1"/>
</dbReference>
<dbReference type="Pfam" id="PF04542">
    <property type="entry name" value="Sigma70_r2"/>
    <property type="match status" value="1"/>
</dbReference>
<name>A0A2U2PD36_9SPHI</name>
<dbReference type="Proteomes" id="UP000245647">
    <property type="component" value="Unassembled WGS sequence"/>
</dbReference>
<accession>A0A2U2PD36</accession>
<evidence type="ECO:0000256" key="2">
    <source>
        <dbReference type="ARBA" id="ARBA00023015"/>
    </source>
</evidence>
<dbReference type="Pfam" id="PF08281">
    <property type="entry name" value="Sigma70_r4_2"/>
    <property type="match status" value="1"/>
</dbReference>
<dbReference type="InterPro" id="IPR014327">
    <property type="entry name" value="RNA_pol_sigma70_bacteroid"/>
</dbReference>
<dbReference type="NCBIfam" id="TIGR02985">
    <property type="entry name" value="Sig70_bacteroi1"/>
    <property type="match status" value="1"/>
</dbReference>
<evidence type="ECO:0000259" key="6">
    <source>
        <dbReference type="Pfam" id="PF08281"/>
    </source>
</evidence>
<feature type="domain" description="RNA polymerase sigma-70 region 2" evidence="5">
    <location>
        <begin position="33"/>
        <end position="97"/>
    </location>
</feature>
<evidence type="ECO:0000313" key="8">
    <source>
        <dbReference type="Proteomes" id="UP000245647"/>
    </source>
</evidence>
<evidence type="ECO:0000256" key="3">
    <source>
        <dbReference type="ARBA" id="ARBA00023082"/>
    </source>
</evidence>
<dbReference type="InterPro" id="IPR013249">
    <property type="entry name" value="RNA_pol_sigma70_r4_t2"/>
</dbReference>
<dbReference type="InterPro" id="IPR014284">
    <property type="entry name" value="RNA_pol_sigma-70_dom"/>
</dbReference>
<keyword evidence="8" id="KW-1185">Reference proteome</keyword>
<dbReference type="OrthoDB" id="665113at2"/>
<keyword evidence="3" id="KW-0731">Sigma factor</keyword>